<gene>
    <name evidence="1" type="ORF">BCL57_003508</name>
    <name evidence="2" type="ORF">SAMN04489721_1439</name>
</gene>
<dbReference type="Proteomes" id="UP000199482">
    <property type="component" value="Chromosome I"/>
</dbReference>
<sequence>MSTGDLDVDDPVEMTTDLMAAAADGLAVIEAAPIEERAAGYDRLAEQLRTELERSDPARATG</sequence>
<evidence type="ECO:0000313" key="3">
    <source>
        <dbReference type="Proteomes" id="UP000199482"/>
    </source>
</evidence>
<accession>A0A1H1SUE2</accession>
<reference evidence="2" key="1">
    <citation type="submission" date="2016-10" db="EMBL/GenBank/DDBJ databases">
        <authorList>
            <person name="de Groot N.N."/>
        </authorList>
    </citation>
    <scope>NUCLEOTIDE SEQUENCE [LARGE SCALE GENOMIC DNA]</scope>
    <source>
        <strain evidence="2">CPCC 202695</strain>
    </source>
</reference>
<evidence type="ECO:0000313" key="4">
    <source>
        <dbReference type="Proteomes" id="UP000893823"/>
    </source>
</evidence>
<organism evidence="2 3">
    <name type="scientific">Agromyces flavus</name>
    <dbReference type="NCBI Taxonomy" id="589382"/>
    <lineage>
        <taxon>Bacteria</taxon>
        <taxon>Bacillati</taxon>
        <taxon>Actinomycetota</taxon>
        <taxon>Actinomycetes</taxon>
        <taxon>Micrococcales</taxon>
        <taxon>Microbacteriaceae</taxon>
        <taxon>Agromyces</taxon>
    </lineage>
</organism>
<dbReference type="RefSeq" id="WP_229724840.1">
    <property type="nucleotide sequence ID" value="NZ_BMDN01000006.1"/>
</dbReference>
<keyword evidence="4" id="KW-1185">Reference proteome</keyword>
<evidence type="ECO:0000313" key="2">
    <source>
        <dbReference type="EMBL" id="SDS51029.1"/>
    </source>
</evidence>
<name>A0A1H1SUE2_9MICO</name>
<proteinExistence type="predicted"/>
<dbReference type="EMBL" id="LT629755">
    <property type="protein sequence ID" value="SDS51029.1"/>
    <property type="molecule type" value="Genomic_DNA"/>
</dbReference>
<reference evidence="1" key="3">
    <citation type="submission" date="2022-06" db="EMBL/GenBank/DDBJ databases">
        <title>Genomic Encyclopedia of Type Strains, Phase III (KMG-III): the genomes of soil and plant-associated and newly described type strains.</title>
        <authorList>
            <person name="Whitman W."/>
        </authorList>
    </citation>
    <scope>NUCLEOTIDE SEQUENCE</scope>
    <source>
        <strain evidence="1">CPCC 202695</strain>
    </source>
</reference>
<dbReference type="EMBL" id="SODL02000009">
    <property type="protein sequence ID" value="MCP2369322.1"/>
    <property type="molecule type" value="Genomic_DNA"/>
</dbReference>
<evidence type="ECO:0000313" key="1">
    <source>
        <dbReference type="EMBL" id="MCP2369322.1"/>
    </source>
</evidence>
<reference evidence="3" key="2">
    <citation type="submission" date="2016-10" db="EMBL/GenBank/DDBJ databases">
        <authorList>
            <person name="Varghese N."/>
            <person name="Submissions S."/>
        </authorList>
    </citation>
    <scope>NUCLEOTIDE SEQUENCE [LARGE SCALE GENOMIC DNA]</scope>
    <source>
        <strain evidence="3">CPCC 202695</strain>
    </source>
</reference>
<protein>
    <submittedName>
        <fullName evidence="2">Uncharacterized protein</fullName>
    </submittedName>
</protein>
<dbReference type="STRING" id="589382.SAMN04489721_1439"/>
<dbReference type="AlphaFoldDB" id="A0A1H1SUE2"/>
<dbReference type="Proteomes" id="UP000893823">
    <property type="component" value="Unassembled WGS sequence"/>
</dbReference>